<evidence type="ECO:0000256" key="6">
    <source>
        <dbReference type="ARBA" id="ARBA00022840"/>
    </source>
</evidence>
<dbReference type="GO" id="GO:0016887">
    <property type="term" value="F:ATP hydrolysis activity"/>
    <property type="evidence" value="ECO:0007669"/>
    <property type="project" value="InterPro"/>
</dbReference>
<dbReference type="AlphaFoldDB" id="D2MMI9"/>
<dbReference type="InterPro" id="IPR015854">
    <property type="entry name" value="ABC_transpr_LolD-like"/>
</dbReference>
<comment type="similarity">
    <text evidence="1 9">Belongs to the ABC transporter superfamily.</text>
</comment>
<dbReference type="NCBIfam" id="TIGR02673">
    <property type="entry name" value="FtsE"/>
    <property type="match status" value="1"/>
</dbReference>
<dbReference type="Gene3D" id="3.40.50.300">
    <property type="entry name" value="P-loop containing nucleotide triphosphate hydrolases"/>
    <property type="match status" value="1"/>
</dbReference>
<dbReference type="EMBL" id="ADFR01000002">
    <property type="protein sequence ID" value="EFC06265.1"/>
    <property type="molecule type" value="Genomic_DNA"/>
</dbReference>
<evidence type="ECO:0000256" key="5">
    <source>
        <dbReference type="ARBA" id="ARBA00022741"/>
    </source>
</evidence>
<evidence type="ECO:0000256" key="1">
    <source>
        <dbReference type="ARBA" id="ARBA00005417"/>
    </source>
</evidence>
<dbReference type="InterPro" id="IPR003593">
    <property type="entry name" value="AAA+_ATPase"/>
</dbReference>
<proteinExistence type="inferred from homology"/>
<dbReference type="GO" id="GO:0051301">
    <property type="term" value="P:cell division"/>
    <property type="evidence" value="ECO:0007669"/>
    <property type="project" value="UniProtKB-UniRule"/>
</dbReference>
<protein>
    <recommendedName>
        <fullName evidence="2 9">Cell division ATP-binding protein FtsE</fullName>
    </recommendedName>
</protein>
<dbReference type="OrthoDB" id="9802264at2"/>
<evidence type="ECO:0000256" key="9">
    <source>
        <dbReference type="RuleBase" id="RU365094"/>
    </source>
</evidence>
<dbReference type="RefSeq" id="WP_006626610.1">
    <property type="nucleotide sequence ID" value="NZ_ADFR01000002.1"/>
</dbReference>
<comment type="subunit">
    <text evidence="9">Homodimer. Forms a membrane-associated complex with FtsX.</text>
</comment>
<dbReference type="STRING" id="679192.HMPREF9013_0968"/>
<dbReference type="Pfam" id="PF00005">
    <property type="entry name" value="ABC_tran"/>
    <property type="match status" value="1"/>
</dbReference>
<sequence>MIECKNVYKRYKSGTNALYDVNMSIEQGEFVYIIGPTGSGKSTLIKMFNAEEVPTKGEVKMIGINVGKLRRRQIPLFRRNIGVVFQDYKLLPAKTVSENVAYALEVIGMRKRQIQMRVKEVLSVVGLEDKGNSFPNQLSGGQQQRVAIARAIANRPKVLVADEPTGNLDPAKSDEIMELLKRINKIYGSTILMVTHDLTIVNKYRNRTIVLEHGHVVADLKEGGYVHHDQ</sequence>
<dbReference type="GO" id="GO:0022857">
    <property type="term" value="F:transmembrane transporter activity"/>
    <property type="evidence" value="ECO:0007669"/>
    <property type="project" value="TreeGrafter"/>
</dbReference>
<evidence type="ECO:0000259" key="10">
    <source>
        <dbReference type="PROSITE" id="PS50893"/>
    </source>
</evidence>
<keyword evidence="5 9" id="KW-0547">Nucleotide-binding</keyword>
<dbReference type="PROSITE" id="PS50893">
    <property type="entry name" value="ABC_TRANSPORTER_2"/>
    <property type="match status" value="1"/>
</dbReference>
<keyword evidence="7 9" id="KW-0472">Membrane</keyword>
<keyword evidence="6 9" id="KW-0067">ATP-binding</keyword>
<dbReference type="InterPro" id="IPR003439">
    <property type="entry name" value="ABC_transporter-like_ATP-bd"/>
</dbReference>
<reference evidence="12" key="1">
    <citation type="submission" date="2009-12" db="EMBL/GenBank/DDBJ databases">
        <title>Sequence of Clostridiales genomosp. BVAB3 str. UPII9-5.</title>
        <authorList>
            <person name="Madupu R."/>
            <person name="Durkin A.S."/>
            <person name="Torralba M."/>
            <person name="Methe B."/>
            <person name="Sutton G.G."/>
            <person name="Strausberg R.L."/>
            <person name="Nelson K.E."/>
        </authorList>
    </citation>
    <scope>NUCLEOTIDE SEQUENCE [LARGE SCALE GENOMIC DNA]</scope>
    <source>
        <strain evidence="12">W1219</strain>
    </source>
</reference>
<evidence type="ECO:0000313" key="11">
    <source>
        <dbReference type="EMBL" id="EFC06265.1"/>
    </source>
</evidence>
<dbReference type="SMART" id="SM00382">
    <property type="entry name" value="AAA"/>
    <property type="match status" value="1"/>
</dbReference>
<dbReference type="GO" id="GO:0005886">
    <property type="term" value="C:plasma membrane"/>
    <property type="evidence" value="ECO:0007669"/>
    <property type="project" value="UniProtKB-SubCell"/>
</dbReference>
<comment type="caution">
    <text evidence="11">The sequence shown here is derived from an EMBL/GenBank/DDBJ whole genome shotgun (WGS) entry which is preliminary data.</text>
</comment>
<dbReference type="GO" id="GO:0005524">
    <property type="term" value="F:ATP binding"/>
    <property type="evidence" value="ECO:0007669"/>
    <property type="project" value="UniProtKB-UniRule"/>
</dbReference>
<dbReference type="FunFam" id="3.40.50.300:FF:000056">
    <property type="entry name" value="Cell division ATP-binding protein FtsE"/>
    <property type="match status" value="1"/>
</dbReference>
<dbReference type="SUPFAM" id="SSF52540">
    <property type="entry name" value="P-loop containing nucleoside triphosphate hydrolases"/>
    <property type="match status" value="1"/>
</dbReference>
<accession>D2MMI9</accession>
<dbReference type="PANTHER" id="PTHR24220:SF470">
    <property type="entry name" value="CELL DIVISION ATP-BINDING PROTEIN FTSE"/>
    <property type="match status" value="1"/>
</dbReference>
<name>D2MMI9_9FIRM</name>
<dbReference type="eggNOG" id="COG2884">
    <property type="taxonomic scope" value="Bacteria"/>
</dbReference>
<feature type="domain" description="ABC transporter" evidence="10">
    <location>
        <begin position="2"/>
        <end position="230"/>
    </location>
</feature>
<dbReference type="Proteomes" id="UP000005017">
    <property type="component" value="Unassembled WGS sequence"/>
</dbReference>
<evidence type="ECO:0000256" key="8">
    <source>
        <dbReference type="ARBA" id="ARBA00023306"/>
    </source>
</evidence>
<dbReference type="InterPro" id="IPR027417">
    <property type="entry name" value="P-loop_NTPase"/>
</dbReference>
<keyword evidence="3 9" id="KW-1003">Cell membrane</keyword>
<evidence type="ECO:0000256" key="3">
    <source>
        <dbReference type="ARBA" id="ARBA00022475"/>
    </source>
</evidence>
<dbReference type="InterPro" id="IPR017871">
    <property type="entry name" value="ABC_transporter-like_CS"/>
</dbReference>
<dbReference type="PANTHER" id="PTHR24220">
    <property type="entry name" value="IMPORT ATP-BINDING PROTEIN"/>
    <property type="match status" value="1"/>
</dbReference>
<dbReference type="InterPro" id="IPR005286">
    <property type="entry name" value="Cell_div_FtsE"/>
</dbReference>
<dbReference type="PROSITE" id="PS00211">
    <property type="entry name" value="ABC_TRANSPORTER_1"/>
    <property type="match status" value="1"/>
</dbReference>
<keyword evidence="12" id="KW-1185">Reference proteome</keyword>
<organism evidence="11 12">
    <name type="scientific">Bulleidia extructa W1219</name>
    <dbReference type="NCBI Taxonomy" id="679192"/>
    <lineage>
        <taxon>Bacteria</taxon>
        <taxon>Bacillati</taxon>
        <taxon>Bacillota</taxon>
        <taxon>Erysipelotrichia</taxon>
        <taxon>Erysipelotrichales</taxon>
        <taxon>Erysipelotrichaceae</taxon>
        <taxon>Bulleidia</taxon>
    </lineage>
</organism>
<keyword evidence="8 9" id="KW-0131">Cell cycle</keyword>
<evidence type="ECO:0000313" key="12">
    <source>
        <dbReference type="Proteomes" id="UP000005017"/>
    </source>
</evidence>
<comment type="function">
    <text evidence="9">Part of the ABC transporter FtsEX involved in cellular division.</text>
</comment>
<keyword evidence="4 9" id="KW-0132">Cell division</keyword>
<evidence type="ECO:0000256" key="2">
    <source>
        <dbReference type="ARBA" id="ARBA00020019"/>
    </source>
</evidence>
<comment type="subcellular location">
    <subcellularLocation>
        <location evidence="9">Cell membrane</location>
        <topology evidence="9">Peripheral membrane protein</topology>
        <orientation evidence="9">Cytoplasmic side</orientation>
    </subcellularLocation>
</comment>
<evidence type="ECO:0000256" key="4">
    <source>
        <dbReference type="ARBA" id="ARBA00022618"/>
    </source>
</evidence>
<evidence type="ECO:0000256" key="7">
    <source>
        <dbReference type="ARBA" id="ARBA00023136"/>
    </source>
</evidence>
<gene>
    <name evidence="9 11" type="primary">ftsE</name>
    <name evidence="11" type="ORF">HMPREF9013_0968</name>
</gene>